<accession>A0A1M5WR67</accession>
<dbReference type="InterPro" id="IPR036397">
    <property type="entry name" value="RNaseH_sf"/>
</dbReference>
<proteinExistence type="predicted"/>
<dbReference type="InterPro" id="IPR038717">
    <property type="entry name" value="Tc1-like_DDE_dom"/>
</dbReference>
<dbReference type="STRING" id="1121409.SAMN02745124_02443"/>
<name>A0A1M5WR67_9BACT</name>
<dbReference type="EMBL" id="FQXS01000014">
    <property type="protein sequence ID" value="SHH89634.1"/>
    <property type="molecule type" value="Genomic_DNA"/>
</dbReference>
<organism evidence="2 3">
    <name type="scientific">Desulfofustis glycolicus DSM 9705</name>
    <dbReference type="NCBI Taxonomy" id="1121409"/>
    <lineage>
        <taxon>Bacteria</taxon>
        <taxon>Pseudomonadati</taxon>
        <taxon>Thermodesulfobacteriota</taxon>
        <taxon>Desulfobulbia</taxon>
        <taxon>Desulfobulbales</taxon>
        <taxon>Desulfocapsaceae</taxon>
        <taxon>Desulfofustis</taxon>
    </lineage>
</organism>
<feature type="domain" description="Tc1-like transposase DDE" evidence="1">
    <location>
        <begin position="2"/>
        <end position="54"/>
    </location>
</feature>
<dbReference type="RefSeq" id="WP_073376401.1">
    <property type="nucleotide sequence ID" value="NZ_FQXS01000014.1"/>
</dbReference>
<sequence length="89" mass="10055">MVVDGAPSHRWTPLAVPDNMKLLRLPPYSLELNPAERLWEELREKVFANKVFDSLGAALAQAARGRNRLDRSSAQLQPLTGWQWISESS</sequence>
<evidence type="ECO:0000313" key="3">
    <source>
        <dbReference type="Proteomes" id="UP000184139"/>
    </source>
</evidence>
<dbReference type="AlphaFoldDB" id="A0A1M5WR67"/>
<dbReference type="GO" id="GO:0003676">
    <property type="term" value="F:nucleic acid binding"/>
    <property type="evidence" value="ECO:0007669"/>
    <property type="project" value="InterPro"/>
</dbReference>
<dbReference type="GO" id="GO:0004519">
    <property type="term" value="F:endonuclease activity"/>
    <property type="evidence" value="ECO:0007669"/>
    <property type="project" value="UniProtKB-KW"/>
</dbReference>
<gene>
    <name evidence="2" type="ORF">SAMN02745124_02443</name>
</gene>
<keyword evidence="3" id="KW-1185">Reference proteome</keyword>
<protein>
    <submittedName>
        <fullName evidence="2">DDE superfamily endonuclease</fullName>
    </submittedName>
</protein>
<dbReference type="Pfam" id="PF13358">
    <property type="entry name" value="DDE_3"/>
    <property type="match status" value="1"/>
</dbReference>
<keyword evidence="2" id="KW-0378">Hydrolase</keyword>
<reference evidence="2 3" key="1">
    <citation type="submission" date="2016-11" db="EMBL/GenBank/DDBJ databases">
        <authorList>
            <person name="Jaros S."/>
            <person name="Januszkiewicz K."/>
            <person name="Wedrychowicz H."/>
        </authorList>
    </citation>
    <scope>NUCLEOTIDE SEQUENCE [LARGE SCALE GENOMIC DNA]</scope>
    <source>
        <strain evidence="2 3">DSM 9705</strain>
    </source>
</reference>
<keyword evidence="2" id="KW-0255">Endonuclease</keyword>
<keyword evidence="2" id="KW-0540">Nuclease</keyword>
<evidence type="ECO:0000259" key="1">
    <source>
        <dbReference type="Pfam" id="PF13358"/>
    </source>
</evidence>
<evidence type="ECO:0000313" key="2">
    <source>
        <dbReference type="EMBL" id="SHH89634.1"/>
    </source>
</evidence>
<dbReference type="OrthoDB" id="5423058at2"/>
<dbReference type="Proteomes" id="UP000184139">
    <property type="component" value="Unassembled WGS sequence"/>
</dbReference>
<dbReference type="Gene3D" id="3.30.420.10">
    <property type="entry name" value="Ribonuclease H-like superfamily/Ribonuclease H"/>
    <property type="match status" value="1"/>
</dbReference>